<name>A0A0L8HKZ6_OCTBM</name>
<gene>
    <name evidence="1" type="ORF">OCBIM_22012386mg</name>
</gene>
<sequence>MVNVSFSHNKVKVNCPEKKKKEIAIHCKSNDDISDRGASNVGVSSTSILMKLLTIHSNYDNIHTQTVDGRWLFTMKKLRRNVRLVIYLLSSSCVTIRI</sequence>
<accession>A0A0L8HKZ6</accession>
<evidence type="ECO:0000313" key="1">
    <source>
        <dbReference type="EMBL" id="KOF89911.1"/>
    </source>
</evidence>
<reference evidence="1" key="1">
    <citation type="submission" date="2015-07" db="EMBL/GenBank/DDBJ databases">
        <title>MeaNS - Measles Nucleotide Surveillance Program.</title>
        <authorList>
            <person name="Tran T."/>
            <person name="Druce J."/>
        </authorList>
    </citation>
    <scope>NUCLEOTIDE SEQUENCE</scope>
    <source>
        <strain evidence="1">UCB-OBI-ISO-001</strain>
        <tissue evidence="1">Gonad</tissue>
    </source>
</reference>
<dbReference type="EMBL" id="KQ417908">
    <property type="protein sequence ID" value="KOF89911.1"/>
    <property type="molecule type" value="Genomic_DNA"/>
</dbReference>
<organism evidence="1">
    <name type="scientific">Octopus bimaculoides</name>
    <name type="common">California two-spotted octopus</name>
    <dbReference type="NCBI Taxonomy" id="37653"/>
    <lineage>
        <taxon>Eukaryota</taxon>
        <taxon>Metazoa</taxon>
        <taxon>Spiralia</taxon>
        <taxon>Lophotrochozoa</taxon>
        <taxon>Mollusca</taxon>
        <taxon>Cephalopoda</taxon>
        <taxon>Coleoidea</taxon>
        <taxon>Octopodiformes</taxon>
        <taxon>Octopoda</taxon>
        <taxon>Incirrata</taxon>
        <taxon>Octopodidae</taxon>
        <taxon>Octopus</taxon>
    </lineage>
</organism>
<dbReference type="AlphaFoldDB" id="A0A0L8HKZ6"/>
<proteinExistence type="predicted"/>
<protein>
    <submittedName>
        <fullName evidence="1">Uncharacterized protein</fullName>
    </submittedName>
</protein>